<evidence type="ECO:0000313" key="1">
    <source>
        <dbReference type="EMBL" id="MDC3983439.1"/>
    </source>
</evidence>
<dbReference type="AlphaFoldDB" id="A0A9X3X396"/>
<reference evidence="1 2" key="1">
    <citation type="submission" date="2021-04" db="EMBL/GenBank/DDBJ databases">
        <title>Genome analysis of Polyangium sp.</title>
        <authorList>
            <person name="Li Y."/>
            <person name="Wang J."/>
        </authorList>
    </citation>
    <scope>NUCLEOTIDE SEQUENCE [LARGE SCALE GENOMIC DNA]</scope>
    <source>
        <strain evidence="1 2">SDU14</strain>
    </source>
</reference>
<sequence>MNRASVVPLILALAGCGANVDVDTESSPFSILGIDLGGTADTWIAGRCLDETLPLDGDGQPECTVVVEHRDGICDCNGPWEVPPSPENAHLRALVAPLFEDSCLCEIPRLTGEALVACQHSDNMDEAVANGFCYVEKPNTPTMSCLSEDQAMVRYYGKGPVAHSPNRIALICRVEP</sequence>
<evidence type="ECO:0008006" key="3">
    <source>
        <dbReference type="Google" id="ProtNLM"/>
    </source>
</evidence>
<organism evidence="1 2">
    <name type="scientific">Polyangium jinanense</name>
    <dbReference type="NCBI Taxonomy" id="2829994"/>
    <lineage>
        <taxon>Bacteria</taxon>
        <taxon>Pseudomonadati</taxon>
        <taxon>Myxococcota</taxon>
        <taxon>Polyangia</taxon>
        <taxon>Polyangiales</taxon>
        <taxon>Polyangiaceae</taxon>
        <taxon>Polyangium</taxon>
    </lineage>
</organism>
<comment type="caution">
    <text evidence="1">The sequence shown here is derived from an EMBL/GenBank/DDBJ whole genome shotgun (WGS) entry which is preliminary data.</text>
</comment>
<dbReference type="PROSITE" id="PS51257">
    <property type="entry name" value="PROKAR_LIPOPROTEIN"/>
    <property type="match status" value="1"/>
</dbReference>
<keyword evidence="2" id="KW-1185">Reference proteome</keyword>
<dbReference type="EMBL" id="JAGTJJ010000013">
    <property type="protein sequence ID" value="MDC3983439.1"/>
    <property type="molecule type" value="Genomic_DNA"/>
</dbReference>
<dbReference type="Proteomes" id="UP001151081">
    <property type="component" value="Unassembled WGS sequence"/>
</dbReference>
<gene>
    <name evidence="1" type="ORF">KEG57_23220</name>
</gene>
<accession>A0A9X3X396</accession>
<protein>
    <recommendedName>
        <fullName evidence="3">Lipoprotein</fullName>
    </recommendedName>
</protein>
<evidence type="ECO:0000313" key="2">
    <source>
        <dbReference type="Proteomes" id="UP001151081"/>
    </source>
</evidence>
<proteinExistence type="predicted"/>
<name>A0A9X3X396_9BACT</name>